<feature type="domain" description="Glycosyl transferase family 1" evidence="1">
    <location>
        <begin position="184"/>
        <end position="330"/>
    </location>
</feature>
<evidence type="ECO:0000259" key="1">
    <source>
        <dbReference type="Pfam" id="PF00534"/>
    </source>
</evidence>
<dbReference type="Gene3D" id="3.40.50.2000">
    <property type="entry name" value="Glycogen Phosphorylase B"/>
    <property type="match status" value="2"/>
</dbReference>
<keyword evidence="4" id="KW-1185">Reference proteome</keyword>
<accession>A0ABW0JWB3</accession>
<dbReference type="EMBL" id="JBHSMM010000002">
    <property type="protein sequence ID" value="MFC5440438.1"/>
    <property type="molecule type" value="Genomic_DNA"/>
</dbReference>
<name>A0ABW0JWB3_9GAMM</name>
<protein>
    <submittedName>
        <fullName evidence="3">Glycosyltransferase</fullName>
        <ecNumber evidence="3">2.4.-.-</ecNumber>
    </submittedName>
</protein>
<evidence type="ECO:0000259" key="2">
    <source>
        <dbReference type="Pfam" id="PF13439"/>
    </source>
</evidence>
<dbReference type="Proteomes" id="UP001596018">
    <property type="component" value="Unassembled WGS sequence"/>
</dbReference>
<dbReference type="PANTHER" id="PTHR12526:SF638">
    <property type="entry name" value="SPORE COAT PROTEIN SA"/>
    <property type="match status" value="1"/>
</dbReference>
<sequence>MLLPNLRGDGAVGMMLALAKGFSGYSHQVDLLIVRAEGERSSSMPDGVTVIPLRAKRPLFAVPALVRYLRRTKPDFLVATEHYSGLPALYAIILARTHTRCVIRQDNTWGMDSQRFTGRHKIVTPWMVGRLFRRSEIVAVSKGVARDFVDHFPQLANNVQVIYNPVVTAELRERSLALPEHPWLAPGEPPVVVAVGRLTAAKGFDLLIDAFARVTATVRSRLLILGEGPDRSALQARIRAHDLESACQLVGYQPNPLAFIASANVFVLSSRFEGLPTVLIEALCTNTPVIATDCPSGPREILADGKYGMLIPPNDVGLLAQAISESVRRPPPRDANLNAWLQQFAADTSVKRHLALFDASLASLPPS</sequence>
<reference evidence="4" key="1">
    <citation type="journal article" date="2019" name="Int. J. Syst. Evol. Microbiol.">
        <title>The Global Catalogue of Microorganisms (GCM) 10K type strain sequencing project: providing services to taxonomists for standard genome sequencing and annotation.</title>
        <authorList>
            <consortium name="The Broad Institute Genomics Platform"/>
            <consortium name="The Broad Institute Genome Sequencing Center for Infectious Disease"/>
            <person name="Wu L."/>
            <person name="Ma J."/>
        </authorList>
    </citation>
    <scope>NUCLEOTIDE SEQUENCE [LARGE SCALE GENOMIC DNA]</scope>
    <source>
        <strain evidence="4">KACC 12822</strain>
    </source>
</reference>
<gene>
    <name evidence="3" type="ORF">ACFPK0_10485</name>
</gene>
<comment type="caution">
    <text evidence="3">The sequence shown here is derived from an EMBL/GenBank/DDBJ whole genome shotgun (WGS) entry which is preliminary data.</text>
</comment>
<feature type="domain" description="Glycosyltransferase subfamily 4-like N-terminal" evidence="2">
    <location>
        <begin position="10"/>
        <end position="169"/>
    </location>
</feature>
<dbReference type="InterPro" id="IPR028098">
    <property type="entry name" value="Glyco_trans_4-like_N"/>
</dbReference>
<proteinExistence type="predicted"/>
<dbReference type="Pfam" id="PF00534">
    <property type="entry name" value="Glycos_transf_1"/>
    <property type="match status" value="1"/>
</dbReference>
<dbReference type="CDD" id="cd03811">
    <property type="entry name" value="GT4_GT28_WabH-like"/>
    <property type="match status" value="1"/>
</dbReference>
<organism evidence="3 4">
    <name type="scientific">Rhodanobacter ginsenosidimutans</name>
    <dbReference type="NCBI Taxonomy" id="490571"/>
    <lineage>
        <taxon>Bacteria</taxon>
        <taxon>Pseudomonadati</taxon>
        <taxon>Pseudomonadota</taxon>
        <taxon>Gammaproteobacteria</taxon>
        <taxon>Lysobacterales</taxon>
        <taxon>Rhodanobacteraceae</taxon>
        <taxon>Rhodanobacter</taxon>
    </lineage>
</organism>
<evidence type="ECO:0000313" key="3">
    <source>
        <dbReference type="EMBL" id="MFC5440438.1"/>
    </source>
</evidence>
<dbReference type="Pfam" id="PF13439">
    <property type="entry name" value="Glyco_transf_4"/>
    <property type="match status" value="1"/>
</dbReference>
<dbReference type="GO" id="GO:0016757">
    <property type="term" value="F:glycosyltransferase activity"/>
    <property type="evidence" value="ECO:0007669"/>
    <property type="project" value="UniProtKB-KW"/>
</dbReference>
<evidence type="ECO:0000313" key="4">
    <source>
        <dbReference type="Proteomes" id="UP001596018"/>
    </source>
</evidence>
<dbReference type="InterPro" id="IPR001296">
    <property type="entry name" value="Glyco_trans_1"/>
</dbReference>
<dbReference type="RefSeq" id="WP_377340593.1">
    <property type="nucleotide sequence ID" value="NZ_JALBWS010000013.1"/>
</dbReference>
<dbReference type="PANTHER" id="PTHR12526">
    <property type="entry name" value="GLYCOSYLTRANSFERASE"/>
    <property type="match status" value="1"/>
</dbReference>
<keyword evidence="3" id="KW-0808">Transferase</keyword>
<keyword evidence="3" id="KW-0328">Glycosyltransferase</keyword>
<dbReference type="SUPFAM" id="SSF53756">
    <property type="entry name" value="UDP-Glycosyltransferase/glycogen phosphorylase"/>
    <property type="match status" value="1"/>
</dbReference>
<dbReference type="EC" id="2.4.-.-" evidence="3"/>